<dbReference type="HOGENOM" id="CLU_003635_0_0_1"/>
<keyword evidence="4" id="KW-0853">WD repeat</keyword>
<dbReference type="eggNOG" id="ENOG502T19D">
    <property type="taxonomic scope" value="Eukaryota"/>
</dbReference>
<evidence type="ECO:0000313" key="10">
    <source>
        <dbReference type="Proteomes" id="UP000006039"/>
    </source>
</evidence>
<feature type="compositionally biased region" description="Basic and acidic residues" evidence="6">
    <location>
        <begin position="478"/>
        <end position="487"/>
    </location>
</feature>
<dbReference type="EMBL" id="GL385398">
    <property type="protein sequence ID" value="EJT73639.1"/>
    <property type="molecule type" value="Genomic_DNA"/>
</dbReference>
<reference evidence="8" key="2">
    <citation type="submission" date="2010-07" db="EMBL/GenBank/DDBJ databases">
        <authorList>
            <consortium name="The Broad Institute Genome Sequencing Platform"/>
            <consortium name="Broad Institute Genome Sequencing Center for Infectious Disease"/>
            <person name="Ma L.-J."/>
            <person name="Dead R."/>
            <person name="Young S."/>
            <person name="Zeng Q."/>
            <person name="Koehrsen M."/>
            <person name="Alvarado L."/>
            <person name="Berlin A."/>
            <person name="Chapman S.B."/>
            <person name="Chen Z."/>
            <person name="Freedman E."/>
            <person name="Gellesch M."/>
            <person name="Goldberg J."/>
            <person name="Griggs A."/>
            <person name="Gujja S."/>
            <person name="Heilman E.R."/>
            <person name="Heiman D."/>
            <person name="Hepburn T."/>
            <person name="Howarth C."/>
            <person name="Jen D."/>
            <person name="Larson L."/>
            <person name="Mehta T."/>
            <person name="Neiman D."/>
            <person name="Pearson M."/>
            <person name="Roberts A."/>
            <person name="Saif S."/>
            <person name="Shea T."/>
            <person name="Shenoy N."/>
            <person name="Sisk P."/>
            <person name="Stolte C."/>
            <person name="Sykes S."/>
            <person name="Walk T."/>
            <person name="White J."/>
            <person name="Yandava C."/>
            <person name="Haas B."/>
            <person name="Nusbaum C."/>
            <person name="Birren B."/>
        </authorList>
    </citation>
    <scope>NUCLEOTIDE SEQUENCE</scope>
    <source>
        <strain evidence="8">R3-111a-1</strain>
    </source>
</reference>
<feature type="compositionally biased region" description="Polar residues" evidence="6">
    <location>
        <begin position="1523"/>
        <end position="1551"/>
    </location>
</feature>
<dbReference type="GO" id="GO:0031087">
    <property type="term" value="P:deadenylation-independent decapping of nuclear-transcribed mRNA"/>
    <property type="evidence" value="ECO:0007669"/>
    <property type="project" value="InterPro"/>
</dbReference>
<feature type="compositionally biased region" description="Polar residues" evidence="6">
    <location>
        <begin position="353"/>
        <end position="377"/>
    </location>
</feature>
<evidence type="ECO:0000259" key="7">
    <source>
        <dbReference type="Pfam" id="PF24106"/>
    </source>
</evidence>
<dbReference type="RefSeq" id="XP_009223583.1">
    <property type="nucleotide sequence ID" value="XM_009225319.1"/>
</dbReference>
<reference evidence="10" key="1">
    <citation type="submission" date="2010-07" db="EMBL/GenBank/DDBJ databases">
        <title>The genome sequence of Gaeumannomyces graminis var. tritici strain R3-111a-1.</title>
        <authorList>
            <consortium name="The Broad Institute Genome Sequencing Platform"/>
            <person name="Ma L.-J."/>
            <person name="Dead R."/>
            <person name="Young S."/>
            <person name="Zeng Q."/>
            <person name="Koehrsen M."/>
            <person name="Alvarado L."/>
            <person name="Berlin A."/>
            <person name="Chapman S.B."/>
            <person name="Chen Z."/>
            <person name="Freedman E."/>
            <person name="Gellesch M."/>
            <person name="Goldberg J."/>
            <person name="Griggs A."/>
            <person name="Gujja S."/>
            <person name="Heilman E.R."/>
            <person name="Heiman D."/>
            <person name="Hepburn T."/>
            <person name="Howarth C."/>
            <person name="Jen D."/>
            <person name="Larson L."/>
            <person name="Mehta T."/>
            <person name="Neiman D."/>
            <person name="Pearson M."/>
            <person name="Roberts A."/>
            <person name="Saif S."/>
            <person name="Shea T."/>
            <person name="Shenoy N."/>
            <person name="Sisk P."/>
            <person name="Stolte C."/>
            <person name="Sykes S."/>
            <person name="Walk T."/>
            <person name="White J."/>
            <person name="Yandava C."/>
            <person name="Haas B."/>
            <person name="Nusbaum C."/>
            <person name="Birren B."/>
        </authorList>
    </citation>
    <scope>NUCLEOTIDE SEQUENCE [LARGE SCALE GENOMIC DNA]</scope>
    <source>
        <strain evidence="10">R3-111a-1</strain>
    </source>
</reference>
<feature type="compositionally biased region" description="Basic and acidic residues" evidence="6">
    <location>
        <begin position="213"/>
        <end position="222"/>
    </location>
</feature>
<dbReference type="Proteomes" id="UP000006039">
    <property type="component" value="Unassembled WGS sequence"/>
</dbReference>
<feature type="compositionally biased region" description="Basic and acidic residues" evidence="6">
    <location>
        <begin position="415"/>
        <end position="447"/>
    </location>
</feature>
<dbReference type="FunFam" id="2.130.10.10:FF:000817">
    <property type="entry name" value="WGS project CABT00000000 data, contig 2.15"/>
    <property type="match status" value="1"/>
</dbReference>
<dbReference type="InterPro" id="IPR045152">
    <property type="entry name" value="EDC4-like"/>
</dbReference>
<accession>J3P1U7</accession>
<evidence type="ECO:0000256" key="5">
    <source>
        <dbReference type="ARBA" id="ARBA00022737"/>
    </source>
</evidence>
<evidence type="ECO:0000256" key="1">
    <source>
        <dbReference type="ARBA" id="ARBA00004201"/>
    </source>
</evidence>
<feature type="region of interest" description="Disordered" evidence="6">
    <location>
        <begin position="1070"/>
        <end position="1165"/>
    </location>
</feature>
<reference evidence="8" key="3">
    <citation type="submission" date="2010-09" db="EMBL/GenBank/DDBJ databases">
        <title>Annotation of Gaeumannomyces graminis var. tritici R3-111a-1.</title>
        <authorList>
            <consortium name="The Broad Institute Genome Sequencing Platform"/>
            <person name="Ma L.-J."/>
            <person name="Dead R."/>
            <person name="Young S.K."/>
            <person name="Zeng Q."/>
            <person name="Gargeya S."/>
            <person name="Fitzgerald M."/>
            <person name="Haas B."/>
            <person name="Abouelleil A."/>
            <person name="Alvarado L."/>
            <person name="Arachchi H.M."/>
            <person name="Berlin A."/>
            <person name="Brown A."/>
            <person name="Chapman S.B."/>
            <person name="Chen Z."/>
            <person name="Dunbar C."/>
            <person name="Freedman E."/>
            <person name="Gearin G."/>
            <person name="Gellesch M."/>
            <person name="Goldberg J."/>
            <person name="Griggs A."/>
            <person name="Gujja S."/>
            <person name="Heiman D."/>
            <person name="Howarth C."/>
            <person name="Larson L."/>
            <person name="Lui A."/>
            <person name="MacDonald P.J.P."/>
            <person name="Mehta T."/>
            <person name="Montmayeur A."/>
            <person name="Murphy C."/>
            <person name="Neiman D."/>
            <person name="Pearson M."/>
            <person name="Priest M."/>
            <person name="Roberts A."/>
            <person name="Saif S."/>
            <person name="Shea T."/>
            <person name="Shenoy N."/>
            <person name="Sisk P."/>
            <person name="Stolte C."/>
            <person name="Sykes S."/>
            <person name="Yandava C."/>
            <person name="Wortman J."/>
            <person name="Nusbaum C."/>
            <person name="Birren B."/>
        </authorList>
    </citation>
    <scope>NUCLEOTIDE SEQUENCE</scope>
    <source>
        <strain evidence="8">R3-111a-1</strain>
    </source>
</reference>
<reference evidence="9" key="5">
    <citation type="submission" date="2018-04" db="UniProtKB">
        <authorList>
            <consortium name="EnsemblFungi"/>
        </authorList>
    </citation>
    <scope>IDENTIFICATION</scope>
    <source>
        <strain evidence="9">R3-111a-1</strain>
    </source>
</reference>
<evidence type="ECO:0000313" key="9">
    <source>
        <dbReference type="EnsemblFungi" id="EJT73639"/>
    </source>
</evidence>
<dbReference type="EnsemblFungi" id="EJT73639">
    <property type="protein sequence ID" value="EJT73639"/>
    <property type="gene ID" value="GGTG_07495"/>
</dbReference>
<evidence type="ECO:0000256" key="4">
    <source>
        <dbReference type="ARBA" id="ARBA00022574"/>
    </source>
</evidence>
<feature type="compositionally biased region" description="Low complexity" evidence="6">
    <location>
        <begin position="83"/>
        <end position="105"/>
    </location>
</feature>
<dbReference type="InterPro" id="IPR036322">
    <property type="entry name" value="WD40_repeat_dom_sf"/>
</dbReference>
<comment type="subcellular location">
    <subcellularLocation>
        <location evidence="1">Cytoplasm</location>
        <location evidence="1">P-body</location>
    </subcellularLocation>
</comment>
<feature type="compositionally biased region" description="Low complexity" evidence="6">
    <location>
        <begin position="1476"/>
        <end position="1494"/>
    </location>
</feature>
<feature type="domain" description="EDC4-like protein pdc1 beta-propeller" evidence="7">
    <location>
        <begin position="601"/>
        <end position="972"/>
    </location>
</feature>
<dbReference type="GO" id="GO:0000932">
    <property type="term" value="C:P-body"/>
    <property type="evidence" value="ECO:0007669"/>
    <property type="project" value="UniProtKB-SubCell"/>
</dbReference>
<dbReference type="OrthoDB" id="21128at2759"/>
<feature type="compositionally biased region" description="Basic and acidic residues" evidence="6">
    <location>
        <begin position="244"/>
        <end position="255"/>
    </location>
</feature>
<keyword evidence="3" id="KW-0963">Cytoplasm</keyword>
<evidence type="ECO:0000256" key="2">
    <source>
        <dbReference type="ARBA" id="ARBA00009639"/>
    </source>
</evidence>
<keyword evidence="5" id="KW-0677">Repeat</keyword>
<proteinExistence type="inferred from homology"/>
<feature type="compositionally biased region" description="Polar residues" evidence="6">
    <location>
        <begin position="1106"/>
        <end position="1122"/>
    </location>
</feature>
<evidence type="ECO:0000256" key="6">
    <source>
        <dbReference type="SAM" id="MobiDB-lite"/>
    </source>
</evidence>
<dbReference type="PANTHER" id="PTHR15598">
    <property type="entry name" value="ENHANCER OF MRNA-DECAPPING PROTEIN 4"/>
    <property type="match status" value="1"/>
</dbReference>
<keyword evidence="10" id="KW-1185">Reference proteome</keyword>
<organism evidence="8">
    <name type="scientific">Gaeumannomyces tritici (strain R3-111a-1)</name>
    <name type="common">Wheat and barley take-all root rot fungus</name>
    <name type="synonym">Gaeumannomyces graminis var. tritici</name>
    <dbReference type="NCBI Taxonomy" id="644352"/>
    <lineage>
        <taxon>Eukaryota</taxon>
        <taxon>Fungi</taxon>
        <taxon>Dikarya</taxon>
        <taxon>Ascomycota</taxon>
        <taxon>Pezizomycotina</taxon>
        <taxon>Sordariomycetes</taxon>
        <taxon>Sordariomycetidae</taxon>
        <taxon>Magnaporthales</taxon>
        <taxon>Magnaporthaceae</taxon>
        <taxon>Gaeumannomyces</taxon>
    </lineage>
</organism>
<feature type="region of interest" description="Disordered" evidence="6">
    <location>
        <begin position="1"/>
        <end position="487"/>
    </location>
</feature>
<dbReference type="InterPro" id="IPR055393">
    <property type="entry name" value="Beta-prop_EDC4L"/>
</dbReference>
<dbReference type="InterPro" id="IPR015943">
    <property type="entry name" value="WD40/YVTN_repeat-like_dom_sf"/>
</dbReference>
<feature type="compositionally biased region" description="Polar residues" evidence="6">
    <location>
        <begin position="290"/>
        <end position="313"/>
    </location>
</feature>
<feature type="compositionally biased region" description="Polar residues" evidence="6">
    <location>
        <begin position="176"/>
        <end position="186"/>
    </location>
</feature>
<name>J3P1U7_GAET3</name>
<feature type="compositionally biased region" description="Low complexity" evidence="6">
    <location>
        <begin position="22"/>
        <end position="67"/>
    </location>
</feature>
<dbReference type="STRING" id="644352.J3P1U7"/>
<sequence length="1721" mass="188890">MEANGGGGLESLLAQLRRTSNQEAPQQQHQHQHQQAQHQQYHSQQQPPLQQPQAQQPQQRPGQNPTQDLLAQFTSYHQANPAPYYGGQQQQPQPQQPQSRGSPQYPDSPYNPAAHAPGIMESHMPAAPSPPTGAFPNTQFPPGMPLYARNNNNNNNNGQAHRSYGASSYPREESGDANSTERQGNLLSLLKFSGSGQDQQDDEYPAPTMPPPARDEPARDSLIHAPAPAPSDPTGLLAALMRGTVKDEPHPEPHVHAQPPQPPQQAQPWNSTAQSAESQQYLLNLLNRPKPSQSEATYTSATSQPEPTPAHSSEGTRDYTPHSPETEVPTAPFEFESPQPAKYEAPPPVHDAPSQQKPNMFSYNNPFEELAQSSPLNRTPKAAPGSASGVPSPGRTATLPIQILKKPVSSPAGSESKRQRQEPTPRDTPEHSRHQAENDSAVDREMETPAPLVVTVSPRPERRDDMASDDEAAQAAHARAEHEKAQAKIEQDLEAMLKAKTDRDFEESAHAAAQAIKKELEKDSNSSILEDTLPTEVAQVVKEIVDEAANAPVADSWESAEAEAEADGIVVVEEDEAETPVVVYNLPMKPWISITVQDIKEDKDTRPVFREEAILDIARLKKDFDQVDRNLVTATESYMAYGMSKAGGLRVIRQMDGKDAKLFTDTKDRIFNLAISSTPTDQPDVIHKEAIIGTGISGTVYWVQVKDGEKDHLEDAHPEQYGFALPPITSHEGDAPGGVLKTRARTSTNHPEYFAVGRGKSINIVWPGFILKNGLFRAGHDRVVDTERLAKECSLKINTGKAGKDFTFSQDDTTIVSLDKSGRVKFWDVRDLTAAKDGSDFPAHTCLEVKEPLMTLTTTPEGEKAWPTSVLLLDKLRPYQKRGALRYMIVGMKQNHTLQLWDLALGKPVQEFNLPHGKESDAVCSVMYHPPTGMVVVGHPTCNSVYFLHLSAPKYSMKNISQVEYIQKLTAQDSSIPQPESTAVISGIREYSFGNRGILRSLDILQNPTNSEGDDQALFELYGMHSKGVTCVVVKQAELGWTRDNKVISPKNAVESGLVKIDKLKAPLVPQEQQPAGSQPPAHGLEESQQTQPVGFKAIVPRPNGKETQQQSTSPDDNTASPRKSADIATPAKAKEAKDDEAQPTPAAEKPEKQRNRKKKGAAAAAAAAGADQGLAANSNVANAVSPRVGPAKTEFKAIPAPPVITQESLDASIKTMEQRIREHLAHDIQNSHNIFVKKIDTASNKREADFEDKFKVLLDMVSSVLNDNTQEVLDHIILKQFKTTLLPAMRDDIAKSISDQVTTKVYSQVSRSIQGEVQNSLPSSVSNALRQPDLIKALGDAVARTVSRDVAEIIEHSVTSRVVPHFPNISAQVAKASEEIARLQQIQRADAAKIDELVSLTTRLTETVSSMAAAQNQFQSEFLKMQAPAPPQHSSLHQQAHHQPAPAALPAVPQHMQHQHPSQQQYGGHVHHQQQHQQPPSQYSQHSMHHQQSPNAAAAHVRSQGGSVASGMGPPSYHSPRSHSNQVASPSHSHGHVSQPQPQAPSSGVGSQLVYMPSNQEARLQAELEQVVSQIEGLMASHNFDDAMMRWLQATPHEQEVFRRVLNKYNPDFIHNLQPLVLLSVGATVSQDLEGSVLREKLAWIEMVLLVFNQLLMKQELDEDIIQITPKILELIKTRIETVFMRISNTSANDSSLKNLAQMIALITRMVNQIKPRPPY</sequence>
<dbReference type="VEuPathDB" id="FungiDB:GGTG_07495"/>
<gene>
    <name evidence="9" type="primary">20347953</name>
    <name evidence="8" type="ORF">GGTG_07495</name>
</gene>
<comment type="similarity">
    <text evidence="2">Belongs to the WD repeat EDC4 family.</text>
</comment>
<dbReference type="PANTHER" id="PTHR15598:SF5">
    <property type="entry name" value="ENHANCER OF MRNA-DECAPPING PROTEIN 4"/>
    <property type="match status" value="1"/>
</dbReference>
<protein>
    <recommendedName>
        <fullName evidence="7">EDC4-like protein pdc1 beta-propeller domain-containing protein</fullName>
    </recommendedName>
</protein>
<feature type="region of interest" description="Disordered" evidence="6">
    <location>
        <begin position="1453"/>
        <end position="1553"/>
    </location>
</feature>
<evidence type="ECO:0000313" key="8">
    <source>
        <dbReference type="EMBL" id="EJT73639.1"/>
    </source>
</evidence>
<feature type="compositionally biased region" description="Low complexity" evidence="6">
    <location>
        <begin position="1453"/>
        <end position="1469"/>
    </location>
</feature>
<feature type="compositionally biased region" description="Polar residues" evidence="6">
    <location>
        <begin position="269"/>
        <end position="282"/>
    </location>
</feature>
<dbReference type="Gene3D" id="2.130.10.10">
    <property type="entry name" value="YVTN repeat-like/Quinoprotein amine dehydrogenase"/>
    <property type="match status" value="1"/>
</dbReference>
<dbReference type="SUPFAM" id="SSF50978">
    <property type="entry name" value="WD40 repeat-like"/>
    <property type="match status" value="1"/>
</dbReference>
<evidence type="ECO:0000256" key="3">
    <source>
        <dbReference type="ARBA" id="ARBA00022490"/>
    </source>
</evidence>
<dbReference type="Pfam" id="PF24106">
    <property type="entry name" value="Beta-prop_EDC4L"/>
    <property type="match status" value="1"/>
</dbReference>
<reference evidence="9" key="4">
    <citation type="journal article" date="2015" name="G3 (Bethesda)">
        <title>Genome sequences of three phytopathogenic species of the Magnaporthaceae family of fungi.</title>
        <authorList>
            <person name="Okagaki L.H."/>
            <person name="Nunes C.C."/>
            <person name="Sailsbery J."/>
            <person name="Clay B."/>
            <person name="Brown D."/>
            <person name="John T."/>
            <person name="Oh Y."/>
            <person name="Young N."/>
            <person name="Fitzgerald M."/>
            <person name="Haas B.J."/>
            <person name="Zeng Q."/>
            <person name="Young S."/>
            <person name="Adiconis X."/>
            <person name="Fan L."/>
            <person name="Levin J.Z."/>
            <person name="Mitchell T.K."/>
            <person name="Okubara P.A."/>
            <person name="Farman M.L."/>
            <person name="Kohn L.M."/>
            <person name="Birren B."/>
            <person name="Ma L.-J."/>
            <person name="Dean R.A."/>
        </authorList>
    </citation>
    <scope>NUCLEOTIDE SEQUENCE</scope>
    <source>
        <strain evidence="9">R3-111a-1</strain>
    </source>
</reference>
<dbReference type="GeneID" id="20347953"/>